<accession>A0A342RZ78</accession>
<name>A0A342RZ78_9FLOR</name>
<dbReference type="AlphaFoldDB" id="A0A342RZ78"/>
<dbReference type="RefSeq" id="YP_009295540.1">
    <property type="nucleotide sequence ID" value="NC_031166.1"/>
</dbReference>
<keyword evidence="1" id="KW-0496">Mitochondrion</keyword>
<protein>
    <submittedName>
        <fullName evidence="1">Uncharacterized protein</fullName>
    </submittedName>
</protein>
<sequence length="167" mass="19619">MEKNFTYPVKPVKIDLFYKSLNTFDFIDNNFLSFHYYQLSSLNLNNTSLQIRTDSSSKINSLIVNTTLEILTQHRPSTQILNKSLNFTVTLRNRELLSFLDFCLLSFFLNKTPQQLVFTHDKVGQNFYIFLPSKFSKKLDTLSAFQYPIRVLNYLDKDKKLNLLPIV</sequence>
<geneLocation type="mitochondrion" evidence="1"/>
<proteinExistence type="predicted"/>
<evidence type="ECO:0000313" key="1">
    <source>
        <dbReference type="EMBL" id="AOL58024.1"/>
    </source>
</evidence>
<organism evidence="1">
    <name type="scientific">Mastocarpus papillatus</name>
    <dbReference type="NCBI Taxonomy" id="31436"/>
    <lineage>
        <taxon>Eukaryota</taxon>
        <taxon>Rhodophyta</taxon>
        <taxon>Florideophyceae</taxon>
        <taxon>Rhodymeniophycidae</taxon>
        <taxon>Gigartinales</taxon>
        <taxon>Phyllophoraceae</taxon>
        <taxon>Mastocarpus</taxon>
    </lineage>
</organism>
<reference evidence="1" key="1">
    <citation type="journal article" date="2016" name="Mitochondrial DNA Part B Resour">
        <title>Organellar genome analysis of the heteromorphic red alga Mastocarpus papillatus (Phyllophoraceae, Rhodophyta).</title>
        <authorList>
            <person name="Hughey J.R."/>
            <person name="Mumford T.F."/>
            <person name="Navarrete-Fernandez T.M."/>
            <person name="Huber S.R."/>
            <person name="Freese J.M."/>
            <person name="Murray E.M.C."/>
            <person name="Sissini M.N."/>
            <person name="Gentilhomme A."/>
        </authorList>
    </citation>
    <scope>NUCLEOTIDE SEQUENCE</scope>
</reference>
<dbReference type="EMBL" id="KX525587">
    <property type="protein sequence ID" value="AOL58024.1"/>
    <property type="molecule type" value="Genomic_DNA"/>
</dbReference>
<dbReference type="GeneID" id="29071967"/>
<gene>
    <name evidence="1" type="primary">orf172</name>
</gene>